<dbReference type="AlphaFoldDB" id="G4TXS6"/>
<reference evidence="1 2" key="1">
    <citation type="journal article" date="2011" name="PLoS Pathog.">
        <title>Endophytic Life Strategies Decoded by Genome and Transcriptome Analyses of the Mutualistic Root Symbiont Piriformospora indica.</title>
        <authorList>
            <person name="Zuccaro A."/>
            <person name="Lahrmann U."/>
            <person name="Guldener U."/>
            <person name="Langen G."/>
            <person name="Pfiffi S."/>
            <person name="Biedenkopf D."/>
            <person name="Wong P."/>
            <person name="Samans B."/>
            <person name="Grimm C."/>
            <person name="Basiewicz M."/>
            <person name="Murat C."/>
            <person name="Martin F."/>
            <person name="Kogel K.H."/>
        </authorList>
    </citation>
    <scope>NUCLEOTIDE SEQUENCE [LARGE SCALE GENOMIC DNA]</scope>
    <source>
        <strain evidence="1 2">DSM 11827</strain>
    </source>
</reference>
<dbReference type="InParanoid" id="G4TXS6"/>
<proteinExistence type="predicted"/>
<keyword evidence="2" id="KW-1185">Reference proteome</keyword>
<dbReference type="EMBL" id="CAFZ01000615">
    <property type="protein sequence ID" value="CCA76119.1"/>
    <property type="molecule type" value="Genomic_DNA"/>
</dbReference>
<dbReference type="HOGENOM" id="CLU_1652850_0_0_1"/>
<evidence type="ECO:0000313" key="1">
    <source>
        <dbReference type="EMBL" id="CCA76119.1"/>
    </source>
</evidence>
<dbReference type="Proteomes" id="UP000007148">
    <property type="component" value="Unassembled WGS sequence"/>
</dbReference>
<accession>G4TXS6</accession>
<sequence length="160" mass="18666">MAIKSATRSEDSKANRACLHRHAHPALDRVILRRLAPPLAHKLQFILGFFWYNDRRQPTAMYSHPRHLARRSPFLNERKRIIVEVRQTTMGWYMPMASRIVYGHFDCNLVGAVLPGRNVQAVCLSRAHYVLSEVRILWSASFFPSRRFARKYDYIGAETL</sequence>
<name>G4TXS6_SERID</name>
<gene>
    <name evidence="1" type="ORF">PIIN_10119</name>
</gene>
<protein>
    <submittedName>
        <fullName evidence="1">Uncharacterized protein</fullName>
    </submittedName>
</protein>
<organism evidence="1 2">
    <name type="scientific">Serendipita indica (strain DSM 11827)</name>
    <name type="common">Root endophyte fungus</name>
    <name type="synonym">Piriformospora indica</name>
    <dbReference type="NCBI Taxonomy" id="1109443"/>
    <lineage>
        <taxon>Eukaryota</taxon>
        <taxon>Fungi</taxon>
        <taxon>Dikarya</taxon>
        <taxon>Basidiomycota</taxon>
        <taxon>Agaricomycotina</taxon>
        <taxon>Agaricomycetes</taxon>
        <taxon>Sebacinales</taxon>
        <taxon>Serendipitaceae</taxon>
        <taxon>Serendipita</taxon>
    </lineage>
</organism>
<evidence type="ECO:0000313" key="2">
    <source>
        <dbReference type="Proteomes" id="UP000007148"/>
    </source>
</evidence>
<comment type="caution">
    <text evidence="1">The sequence shown here is derived from an EMBL/GenBank/DDBJ whole genome shotgun (WGS) entry which is preliminary data.</text>
</comment>